<reference evidence="2" key="1">
    <citation type="journal article" date="2014" name="Genome Announc.">
        <title>Draft Genome Sequence of Clostridium straminisolvens Strain JCM 21531T, Isolated from a Cellulose-Degrading Bacterial Community.</title>
        <authorList>
            <person name="Yuki M."/>
            <person name="Oshima K."/>
            <person name="Suda W."/>
            <person name="Sakamoto M."/>
            <person name="Kitamura K."/>
            <person name="Iida T."/>
            <person name="Hattori M."/>
            <person name="Ohkuma M."/>
        </authorList>
    </citation>
    <scope>NUCLEOTIDE SEQUENCE [LARGE SCALE GENOMIC DNA]</scope>
    <source>
        <strain evidence="2">JCM 21531</strain>
    </source>
</reference>
<dbReference type="PANTHER" id="PTHR18895:SF74">
    <property type="entry name" value="MTRF1L RELEASE FACTOR GLUTAMINE METHYLTRANSFERASE"/>
    <property type="match status" value="1"/>
</dbReference>
<dbReference type="GO" id="GO:0036009">
    <property type="term" value="F:protein-glutamine N-methyltransferase activity"/>
    <property type="evidence" value="ECO:0007669"/>
    <property type="project" value="TreeGrafter"/>
</dbReference>
<dbReference type="EMBL" id="BAVR01000020">
    <property type="protein sequence ID" value="GAE88530.1"/>
    <property type="molecule type" value="Genomic_DNA"/>
</dbReference>
<dbReference type="AlphaFoldDB" id="W4V527"/>
<dbReference type="InterPro" id="IPR002052">
    <property type="entry name" value="DNA_methylase_N6_adenine_CS"/>
</dbReference>
<dbReference type="InterPro" id="IPR011639">
    <property type="entry name" value="MethylTrfase_TaqI-like_dom"/>
</dbReference>
<protein>
    <submittedName>
        <fullName evidence="2">Protein-N(5)-glutamine methyltransferase PrmC</fullName>
    </submittedName>
</protein>
<keyword evidence="2" id="KW-0808">Transferase</keyword>
<evidence type="ECO:0000259" key="1">
    <source>
        <dbReference type="Pfam" id="PF07669"/>
    </source>
</evidence>
<keyword evidence="2" id="KW-0489">Methyltransferase</keyword>
<organism evidence="2 3">
    <name type="scientific">Acetivibrio straminisolvens JCM 21531</name>
    <dbReference type="NCBI Taxonomy" id="1294263"/>
    <lineage>
        <taxon>Bacteria</taxon>
        <taxon>Bacillati</taxon>
        <taxon>Bacillota</taxon>
        <taxon>Clostridia</taxon>
        <taxon>Eubacteriales</taxon>
        <taxon>Oscillospiraceae</taxon>
        <taxon>Acetivibrio</taxon>
    </lineage>
</organism>
<dbReference type="GO" id="GO:0032259">
    <property type="term" value="P:methylation"/>
    <property type="evidence" value="ECO:0007669"/>
    <property type="project" value="UniProtKB-KW"/>
</dbReference>
<evidence type="ECO:0000313" key="3">
    <source>
        <dbReference type="Proteomes" id="UP000019109"/>
    </source>
</evidence>
<dbReference type="Pfam" id="PF07669">
    <property type="entry name" value="Eco57I"/>
    <property type="match status" value="1"/>
</dbReference>
<name>W4V527_9FIRM</name>
<accession>W4V527</accession>
<dbReference type="SUPFAM" id="SSF53335">
    <property type="entry name" value="S-adenosyl-L-methionine-dependent methyltransferases"/>
    <property type="match status" value="1"/>
</dbReference>
<dbReference type="Proteomes" id="UP000019109">
    <property type="component" value="Unassembled WGS sequence"/>
</dbReference>
<dbReference type="InterPro" id="IPR050320">
    <property type="entry name" value="N5-glutamine_MTase"/>
</dbReference>
<dbReference type="PROSITE" id="PS00092">
    <property type="entry name" value="N6_MTASE"/>
    <property type="match status" value="1"/>
</dbReference>
<gene>
    <name evidence="2" type="ORF">JCM21531_1979</name>
</gene>
<dbReference type="Gene3D" id="3.40.50.150">
    <property type="entry name" value="Vaccinia Virus protein VP39"/>
    <property type="match status" value="1"/>
</dbReference>
<dbReference type="GO" id="GO:0009007">
    <property type="term" value="F:site-specific DNA-methyltransferase (adenine-specific) activity"/>
    <property type="evidence" value="ECO:0007669"/>
    <property type="project" value="UniProtKB-EC"/>
</dbReference>
<dbReference type="PANTHER" id="PTHR18895">
    <property type="entry name" value="HEMK METHYLTRANSFERASE"/>
    <property type="match status" value="1"/>
</dbReference>
<dbReference type="RefSeq" id="WP_243467352.1">
    <property type="nucleotide sequence ID" value="NZ_BAVR01000020.1"/>
</dbReference>
<dbReference type="GO" id="GO:0006304">
    <property type="term" value="P:DNA modification"/>
    <property type="evidence" value="ECO:0007669"/>
    <property type="project" value="InterPro"/>
</dbReference>
<dbReference type="STRING" id="1294263.JCM21531_1979"/>
<evidence type="ECO:0000313" key="2">
    <source>
        <dbReference type="EMBL" id="GAE88530.1"/>
    </source>
</evidence>
<dbReference type="InterPro" id="IPR029063">
    <property type="entry name" value="SAM-dependent_MTases_sf"/>
</dbReference>
<feature type="domain" description="Type II methyltransferase M.TaqI-like" evidence="1">
    <location>
        <begin position="41"/>
        <end position="114"/>
    </location>
</feature>
<dbReference type="GO" id="GO:0003676">
    <property type="term" value="F:nucleic acid binding"/>
    <property type="evidence" value="ECO:0007669"/>
    <property type="project" value="InterPro"/>
</dbReference>
<proteinExistence type="predicted"/>
<sequence length="155" mass="17017">MDISEGALLIAETNAKRCGVKDRVFFIKGDILGGLTDIITQSSFIKDTKHNDKGAFDIIVSNPPYIPAEEIKTLHRQVRDYEPRAALDGGEDGLDFYRVITCEAAKLLSPGSLLAFEVGYGQAESVFGLMEKDFCTIKIVKDLAGIDRVVMGCRK</sequence>
<keyword evidence="3" id="KW-1185">Reference proteome</keyword>
<comment type="caution">
    <text evidence="2">The sequence shown here is derived from an EMBL/GenBank/DDBJ whole genome shotgun (WGS) entry which is preliminary data.</text>
</comment>